<gene>
    <name evidence="1" type="ORF">RUMCAL_03238</name>
</gene>
<organism evidence="1 2">
    <name type="scientific">Ruminococcus callidus ATCC 27760</name>
    <dbReference type="NCBI Taxonomy" id="411473"/>
    <lineage>
        <taxon>Bacteria</taxon>
        <taxon>Bacillati</taxon>
        <taxon>Bacillota</taxon>
        <taxon>Clostridia</taxon>
        <taxon>Eubacteriales</taxon>
        <taxon>Oscillospiraceae</taxon>
        <taxon>Ruminococcus</taxon>
    </lineage>
</organism>
<dbReference type="EMBL" id="AWVF01000433">
    <property type="protein sequence ID" value="ERJ87744.1"/>
    <property type="molecule type" value="Genomic_DNA"/>
</dbReference>
<dbReference type="STRING" id="411473.RUMCAL_03238"/>
<evidence type="ECO:0000313" key="1">
    <source>
        <dbReference type="EMBL" id="ERJ87744.1"/>
    </source>
</evidence>
<dbReference type="HOGENOM" id="CLU_3296015_0_0_9"/>
<keyword evidence="2" id="KW-1185">Reference proteome</keyword>
<protein>
    <submittedName>
        <fullName evidence="1">Uncharacterized protein</fullName>
    </submittedName>
</protein>
<reference evidence="1 2" key="1">
    <citation type="submission" date="2013-07" db="EMBL/GenBank/DDBJ databases">
        <authorList>
            <person name="Weinstock G."/>
            <person name="Sodergren E."/>
            <person name="Wylie T."/>
            <person name="Fulton L."/>
            <person name="Fulton R."/>
            <person name="Fronick C."/>
            <person name="O'Laughlin M."/>
            <person name="Godfrey J."/>
            <person name="Miner T."/>
            <person name="Herter B."/>
            <person name="Appelbaum E."/>
            <person name="Cordes M."/>
            <person name="Lek S."/>
            <person name="Wollam A."/>
            <person name="Pepin K.H."/>
            <person name="Palsikar V.B."/>
            <person name="Mitreva M."/>
            <person name="Wilson R.K."/>
        </authorList>
    </citation>
    <scope>NUCLEOTIDE SEQUENCE [LARGE SCALE GENOMIC DNA]</scope>
    <source>
        <strain evidence="1 2">ATCC 27760</strain>
    </source>
</reference>
<name>U2LE38_9FIRM</name>
<dbReference type="AlphaFoldDB" id="U2LE38"/>
<evidence type="ECO:0000313" key="2">
    <source>
        <dbReference type="Proteomes" id="UP000016662"/>
    </source>
</evidence>
<proteinExistence type="predicted"/>
<accession>U2LE38</accession>
<dbReference type="PATRIC" id="fig|411473.3.peg.2709"/>
<dbReference type="Proteomes" id="UP000016662">
    <property type="component" value="Unassembled WGS sequence"/>
</dbReference>
<sequence>MHNQSKTVARDMRAVVFFDANCENNCKKACEFFENMIYCT</sequence>
<comment type="caution">
    <text evidence="1">The sequence shown here is derived from an EMBL/GenBank/DDBJ whole genome shotgun (WGS) entry which is preliminary data.</text>
</comment>